<comment type="caution">
    <text evidence="1">The sequence shown here is derived from an EMBL/GenBank/DDBJ whole genome shotgun (WGS) entry which is preliminary data.</text>
</comment>
<reference evidence="2" key="1">
    <citation type="submission" date="2017-01" db="EMBL/GenBank/DDBJ databases">
        <title>Novel pathways for hydrocarbon cycling and metabolic interdependencies in hydrothermal sediment communities.</title>
        <authorList>
            <person name="Dombrowski N."/>
            <person name="Seitz K."/>
            <person name="Teske A."/>
            <person name="Baker B."/>
        </authorList>
    </citation>
    <scope>NUCLEOTIDE SEQUENCE [LARGE SCALE GENOMIC DNA]</scope>
</reference>
<dbReference type="Proteomes" id="UP000191663">
    <property type="component" value="Unassembled WGS sequence"/>
</dbReference>
<dbReference type="Gene3D" id="3.30.70.1230">
    <property type="entry name" value="Nucleotide cyclase"/>
    <property type="match status" value="1"/>
</dbReference>
<accession>A0A1V4QDT4</accession>
<evidence type="ECO:0008006" key="3">
    <source>
        <dbReference type="Google" id="ProtNLM"/>
    </source>
</evidence>
<dbReference type="SUPFAM" id="SSF55073">
    <property type="entry name" value="Nucleotide cyclase"/>
    <property type="match status" value="1"/>
</dbReference>
<proteinExistence type="predicted"/>
<dbReference type="InterPro" id="IPR029787">
    <property type="entry name" value="Nucleotide_cyclase"/>
</dbReference>
<organism evidence="1 2">
    <name type="scientific">candidate division WOR-3 bacterium 4484_100</name>
    <dbReference type="NCBI Taxonomy" id="1936077"/>
    <lineage>
        <taxon>Bacteria</taxon>
        <taxon>Bacteria division WOR-3</taxon>
    </lineage>
</organism>
<evidence type="ECO:0000313" key="2">
    <source>
        <dbReference type="Proteomes" id="UP000191663"/>
    </source>
</evidence>
<sequence length="806" mass="93689">MLKNEFEDIIIQETPYYKNLEKRYRDTINFRRYYWVLKRICPQDNFVKYLEGKKGKELVYLGRKIFSLQEEFVSNYLTFLDDETQVTRWEKFFERYNKTLFEIYERFVGRHSERVMIFEIVNRKLLRDLLTKYIMDKNVDKKIVISERFGKVVNQLFAYIRHSLAKFTPIHDGLISDSYEQLPLLPKCGHNETLKLLANKFLGKGLPEPIFSAIYRNIISLYYTRGKKEILDSIAKNRTLDKKGLIEIFNSYFFFPDDQALSEILEALKNQARAMVGDIKLRREKIEHKMLSIRSKIKDITSSLADNLVHLTEDFSTEESIENMIKRLKRSLVSQGYDLKILKGEYQVYLEQENSLNAILNFKLNDLTKFITRNEWDPLIILLFEPKKKFDEEPIQTVIKNVMGEIKNNQSAMRVMANYKVGGFLKEKYNINMINEKFYEIVQDVIEPFVKALLLEEMIDYYPKLSGVVSSEGIRYLGEEVLAERALVVEKDIRVQPKRTGEEVRLNISRYKNLVSILVYDIRGSTFMGTKLRDAKKESEIRNLFQESMLSAAEKYGGIPIKDTGDGGIILFAANHYDIKNNKTLVPEPGNVLSVVRSSLQMVKDAETFVEENIHKYKNWFRDAEERKINFEGITYATLPPSYKTIFQIGVGIASGQYPKEVYLDKNAFGEFDVTGMLVREANFYSKIKAKGRSTIVCDDATVYNVLLNVDKFSFLSESGLRIDPMLLDTEQGLEYWINQKVSRKGFILDLYKIFVSDFGQEIKHPGSIKILVGVNDIVIDETGEIKDGKGGRGKFLFEISTELGR</sequence>
<dbReference type="AlphaFoldDB" id="A0A1V4QDT4"/>
<evidence type="ECO:0000313" key="1">
    <source>
        <dbReference type="EMBL" id="OPX17529.1"/>
    </source>
</evidence>
<name>A0A1V4QDT4_UNCW3</name>
<protein>
    <recommendedName>
        <fullName evidence="3">Guanylate cyclase domain-containing protein</fullName>
    </recommendedName>
</protein>
<dbReference type="EMBL" id="MUKB01000112">
    <property type="protein sequence ID" value="OPX17529.1"/>
    <property type="molecule type" value="Genomic_DNA"/>
</dbReference>
<gene>
    <name evidence="1" type="ORF">BXT86_05990</name>
</gene>